<dbReference type="Proteomes" id="UP000500767">
    <property type="component" value="Plasmid unnamed4"/>
</dbReference>
<organism evidence="1 2">
    <name type="scientific">Lichenicola cladoniae</name>
    <dbReference type="NCBI Taxonomy" id="1484109"/>
    <lineage>
        <taxon>Bacteria</taxon>
        <taxon>Pseudomonadati</taxon>
        <taxon>Pseudomonadota</taxon>
        <taxon>Alphaproteobacteria</taxon>
        <taxon>Acetobacterales</taxon>
        <taxon>Acetobacteraceae</taxon>
        <taxon>Lichenicola</taxon>
    </lineage>
</organism>
<dbReference type="SUPFAM" id="SSF54427">
    <property type="entry name" value="NTF2-like"/>
    <property type="match status" value="1"/>
</dbReference>
<reference evidence="1 2" key="1">
    <citation type="journal article" date="2014" name="World J. Microbiol. Biotechnol.">
        <title>Biodiversity and physiological characteristics of Antarctic and Arctic lichens-associated bacteria.</title>
        <authorList>
            <person name="Lee Y.M."/>
            <person name="Kim E.H."/>
            <person name="Lee H.K."/>
            <person name="Hong S.G."/>
        </authorList>
    </citation>
    <scope>NUCLEOTIDE SEQUENCE [LARGE SCALE GENOMIC DNA]</scope>
    <source>
        <strain evidence="1 2">PAMC 26569</strain>
        <plasmid evidence="1">unnamed4</plasmid>
    </source>
</reference>
<proteinExistence type="predicted"/>
<evidence type="ECO:0000313" key="1">
    <source>
        <dbReference type="EMBL" id="QKE93658.1"/>
    </source>
</evidence>
<dbReference type="RefSeq" id="WP_171836901.1">
    <property type="nucleotide sequence ID" value="NZ_CP053711.1"/>
</dbReference>
<dbReference type="AlphaFoldDB" id="A0A6M8HZ87"/>
<dbReference type="InterPro" id="IPR032710">
    <property type="entry name" value="NTF2-like_dom_sf"/>
</dbReference>
<name>A0A6M8HZ87_9PROT</name>
<keyword evidence="1" id="KW-0614">Plasmid</keyword>
<evidence type="ECO:0000313" key="2">
    <source>
        <dbReference type="Proteomes" id="UP000500767"/>
    </source>
</evidence>
<sequence>MTNQDLRTTFMNYLGALAERSVAKREEVLRTNVAEDVAFSNPGVNGRGLQSLLTHVARFQALYPGSCFRLNWHLEQHGQILAEWSQISSDGLEFLTAHSYARLNDEGRISHFAGFWGSLPKT</sequence>
<protein>
    <recommendedName>
        <fullName evidence="3">SnoaL-like domain-containing protein</fullName>
    </recommendedName>
</protein>
<evidence type="ECO:0008006" key="3">
    <source>
        <dbReference type="Google" id="ProtNLM"/>
    </source>
</evidence>
<dbReference type="EMBL" id="CP053711">
    <property type="protein sequence ID" value="QKE93658.1"/>
    <property type="molecule type" value="Genomic_DNA"/>
</dbReference>
<accession>A0A6M8HZ87</accession>
<geneLocation type="plasmid" evidence="1 2">
    <name>unnamed4</name>
</geneLocation>
<keyword evidence="2" id="KW-1185">Reference proteome</keyword>
<dbReference type="Gene3D" id="3.10.450.50">
    <property type="match status" value="1"/>
</dbReference>
<gene>
    <name evidence="1" type="ORF">HN018_26290</name>
</gene>
<dbReference type="KEGG" id="lck:HN018_26290"/>